<organism evidence="2">
    <name type="scientific">Acromyrmex echinatior</name>
    <name type="common">Panamanian leafcutter ant</name>
    <name type="synonym">Acromyrmex octospinosus echinatior</name>
    <dbReference type="NCBI Taxonomy" id="103372"/>
    <lineage>
        <taxon>Eukaryota</taxon>
        <taxon>Metazoa</taxon>
        <taxon>Ecdysozoa</taxon>
        <taxon>Arthropoda</taxon>
        <taxon>Hexapoda</taxon>
        <taxon>Insecta</taxon>
        <taxon>Pterygota</taxon>
        <taxon>Neoptera</taxon>
        <taxon>Endopterygota</taxon>
        <taxon>Hymenoptera</taxon>
        <taxon>Apocrita</taxon>
        <taxon>Aculeata</taxon>
        <taxon>Formicoidea</taxon>
        <taxon>Formicidae</taxon>
        <taxon>Myrmicinae</taxon>
        <taxon>Acromyrmex</taxon>
    </lineage>
</organism>
<dbReference type="Proteomes" id="UP000007755">
    <property type="component" value="Unassembled WGS sequence"/>
</dbReference>
<keyword evidence="2" id="KW-1185">Reference proteome</keyword>
<dbReference type="EMBL" id="GL888115">
    <property type="protein sequence ID" value="EGI67183.1"/>
    <property type="molecule type" value="Genomic_DNA"/>
</dbReference>
<reference evidence="1" key="1">
    <citation type="submission" date="2011-02" db="EMBL/GenBank/DDBJ databases">
        <title>The genome of the leaf-cutting ant Acromyrmex echinatior suggests key adaptations to social evolution and fungus farming.</title>
        <authorList>
            <person name="Nygaard S."/>
            <person name="Zhang G."/>
        </authorList>
    </citation>
    <scope>NUCLEOTIDE SEQUENCE</scope>
</reference>
<accession>F4WFD2</accession>
<protein>
    <submittedName>
        <fullName evidence="1">Uncharacterized protein</fullName>
    </submittedName>
</protein>
<sequence length="222" mass="25158">MTVVVWTQEIERCYGGCCIRVAVAQRQCYFNLTEKRKHVARRCGHGSVFSLSEERESECNLSQSVCLTSRRNLRTTIDHMRDEQSRVPRLLDYLTSETKEGRRHTADSNPIVVRPLEINQFRGRCVNSVQGKKEGILGPPLFIPDDFASVEIVLYLTTFNGSPSQRERKAGHTSEKNISVTKDRVSTSYDAFGEMAVYSEYGGGYRAPRQLVVSDDVTKKGR</sequence>
<name>F4WFD2_ACREC</name>
<dbReference type="InParanoid" id="F4WFD2"/>
<evidence type="ECO:0000313" key="2">
    <source>
        <dbReference type="Proteomes" id="UP000007755"/>
    </source>
</evidence>
<gene>
    <name evidence="1" type="ORF">G5I_04339</name>
</gene>
<dbReference type="AlphaFoldDB" id="F4WFD2"/>
<evidence type="ECO:0000313" key="1">
    <source>
        <dbReference type="EMBL" id="EGI67183.1"/>
    </source>
</evidence>
<proteinExistence type="predicted"/>